<dbReference type="Proteomes" id="UP000316726">
    <property type="component" value="Chromosome 3"/>
</dbReference>
<proteinExistence type="predicted"/>
<feature type="region of interest" description="Disordered" evidence="1">
    <location>
        <begin position="186"/>
        <end position="206"/>
    </location>
</feature>
<dbReference type="AlphaFoldDB" id="A0A5B8MIN2"/>
<protein>
    <submittedName>
        <fullName evidence="2">Uncharacterized protein</fullName>
    </submittedName>
</protein>
<reference evidence="2 3" key="1">
    <citation type="submission" date="2018-07" db="EMBL/GenBank/DDBJ databases">
        <title>The complete nuclear genome of the prasinophyte Chloropicon primus (CCMP1205).</title>
        <authorList>
            <person name="Pombert J.-F."/>
            <person name="Otis C."/>
            <person name="Turmel M."/>
            <person name="Lemieux C."/>
        </authorList>
    </citation>
    <scope>NUCLEOTIDE SEQUENCE [LARGE SCALE GENOMIC DNA]</scope>
    <source>
        <strain evidence="2 3">CCMP1205</strain>
    </source>
</reference>
<evidence type="ECO:0000256" key="1">
    <source>
        <dbReference type="SAM" id="MobiDB-lite"/>
    </source>
</evidence>
<keyword evidence="3" id="KW-1185">Reference proteome</keyword>
<name>A0A5B8MIN2_9CHLO</name>
<dbReference type="EMBL" id="CP031036">
    <property type="protein sequence ID" value="QDZ20151.1"/>
    <property type="molecule type" value="Genomic_DNA"/>
</dbReference>
<accession>A0A5B8MIN2</accession>
<organism evidence="2 3">
    <name type="scientific">Chloropicon primus</name>
    <dbReference type="NCBI Taxonomy" id="1764295"/>
    <lineage>
        <taxon>Eukaryota</taxon>
        <taxon>Viridiplantae</taxon>
        <taxon>Chlorophyta</taxon>
        <taxon>Chloropicophyceae</taxon>
        <taxon>Chloropicales</taxon>
        <taxon>Chloropicaceae</taxon>
        <taxon>Chloropicon</taxon>
    </lineage>
</organism>
<feature type="compositionally biased region" description="Polar residues" evidence="1">
    <location>
        <begin position="186"/>
        <end position="202"/>
    </location>
</feature>
<gene>
    <name evidence="2" type="ORF">A3770_03p26690</name>
</gene>
<evidence type="ECO:0000313" key="2">
    <source>
        <dbReference type="EMBL" id="QDZ20151.1"/>
    </source>
</evidence>
<sequence length="267" mass="28802">MARPLEEEGGAGESSEEVRPGYYKVVQKQAVAVHETMSLASAAVSFKQPGHVVRAIPVLGRGVESEWVKMTSGEGYVLAAHPTEGQALEALQPSTFKVVHKTVLVRTEASTSSKVLQIRKEGDLLLVDGHLEGWLKVHNVSQENEAEAKSLGEADPLRSAVGWVMVTHSTYGKLVQYLKGEIPTFSDPSAQEGSMKTPSSVYTGKAADPLTERLKLELDQMRMAVQEREKQASRVDGDDNLDLMRRGLMANAGQSASGSFCIGGNPV</sequence>
<evidence type="ECO:0000313" key="3">
    <source>
        <dbReference type="Proteomes" id="UP000316726"/>
    </source>
</evidence>